<name>A0A7C2CXZ0_DICTH</name>
<organism evidence="2">
    <name type="scientific">Dictyoglomus thermophilum</name>
    <dbReference type="NCBI Taxonomy" id="14"/>
    <lineage>
        <taxon>Bacteria</taxon>
        <taxon>Pseudomonadati</taxon>
        <taxon>Dictyoglomota</taxon>
        <taxon>Dictyoglomia</taxon>
        <taxon>Dictyoglomales</taxon>
        <taxon>Dictyoglomaceae</taxon>
        <taxon>Dictyoglomus</taxon>
    </lineage>
</organism>
<dbReference type="Pfam" id="PF01837">
    <property type="entry name" value="HcyBio"/>
    <property type="match status" value="1"/>
</dbReference>
<proteinExistence type="predicted"/>
<feature type="domain" description="Homocysteine biosynthesis enzyme sulfur-incorporation" evidence="1">
    <location>
        <begin position="17"/>
        <end position="376"/>
    </location>
</feature>
<evidence type="ECO:0000259" key="1">
    <source>
        <dbReference type="Pfam" id="PF01837"/>
    </source>
</evidence>
<dbReference type="EMBL" id="DTDV01000017">
    <property type="protein sequence ID" value="HGK24029.1"/>
    <property type="molecule type" value="Genomic_DNA"/>
</dbReference>
<sequence length="407" mass="44699">MLRTIEEINEKIRQGKAVVVTAEEMIDIVKEKGVEKAAKEVDVVTTGTFGIMCSSGIYFNIGHTKPRIKLGGGKVYLNGVPAYAAYAAVDLFLGANALPDDDPRNRYYPGDFEYGGGHVIEDLVSGKEIRITAQAYGTDCYPRKFLDAYITIHDLNEAVLFNVRNAYQNYNVAVNSSDKTIYTYMGMLKPRFGNANYSSAGQLSPLLNDPYYKTIGIGTRIFLGGGIGYVAWHGTQHNPNVERTERGIPKGGAGTLAVIGDLKQMSNEWLRGVSMKGYGVSLAVGIGVPIPILDEEIAFYTSVSDEDILAPVVDYATTYPNRGSEVITYVSYKELRSGEIELFGKKVPTSPLSSYPKARRIAEILKEWIKEGKFLLTSPSAPIPGVESGIKFKPFSGREILEEVEKR</sequence>
<dbReference type="InterPro" id="IPR002708">
    <property type="entry name" value="HcyBio"/>
</dbReference>
<evidence type="ECO:0000313" key="2">
    <source>
        <dbReference type="EMBL" id="HGK24029.1"/>
    </source>
</evidence>
<comment type="caution">
    <text evidence="2">The sequence shown here is derived from an EMBL/GenBank/DDBJ whole genome shotgun (WGS) entry which is preliminary data.</text>
</comment>
<accession>A0A7C2CXZ0</accession>
<gene>
    <name evidence="2" type="ORF">ENU78_06315</name>
</gene>
<reference evidence="2" key="1">
    <citation type="journal article" date="2020" name="mSystems">
        <title>Genome- and Community-Level Interaction Insights into Carbon Utilization and Element Cycling Functions of Hydrothermarchaeota in Hydrothermal Sediment.</title>
        <authorList>
            <person name="Zhou Z."/>
            <person name="Liu Y."/>
            <person name="Xu W."/>
            <person name="Pan J."/>
            <person name="Luo Z.H."/>
            <person name="Li M."/>
        </authorList>
    </citation>
    <scope>NUCLEOTIDE SEQUENCE [LARGE SCALE GENOMIC DNA]</scope>
    <source>
        <strain evidence="2">SpSt-70</strain>
    </source>
</reference>
<dbReference type="AlphaFoldDB" id="A0A7C2CXZ0"/>
<protein>
    <recommendedName>
        <fullName evidence="1">Homocysteine biosynthesis enzyme sulfur-incorporation domain-containing protein</fullName>
    </recommendedName>
</protein>